<dbReference type="AlphaFoldDB" id="A0A6M1L3F0"/>
<evidence type="ECO:0000256" key="2">
    <source>
        <dbReference type="SAM" id="Phobius"/>
    </source>
</evidence>
<evidence type="ECO:0000313" key="4">
    <source>
        <dbReference type="Proteomes" id="UP000478148"/>
    </source>
</evidence>
<feature type="transmembrane region" description="Helical" evidence="2">
    <location>
        <begin position="28"/>
        <end position="49"/>
    </location>
</feature>
<feature type="region of interest" description="Disordered" evidence="1">
    <location>
        <begin position="1"/>
        <end position="21"/>
    </location>
</feature>
<keyword evidence="2" id="KW-0812">Transmembrane</keyword>
<keyword evidence="4" id="KW-1185">Reference proteome</keyword>
<keyword evidence="2" id="KW-1133">Transmembrane helix</keyword>
<gene>
    <name evidence="3" type="ORF">ENC19_12255</name>
</gene>
<feature type="compositionally biased region" description="Low complexity" evidence="1">
    <location>
        <begin position="1"/>
        <end position="19"/>
    </location>
</feature>
<sequence length="359" mass="38940">MSDVSESGGASAAAGAERSPGGRRSRRILILGVVTTVVAVVAGLTVWAIRRAPETATQGDPPRSAPTRFDPGQQLFRLSLLPGPVHQIRYQTEPDMHIINMAGRPDAPRKSDETSTASTWRVEVLMAARDTDVHRYDREYDQEAGWRVPGESVAPVRGRPAFQNEGGVLSWEYAPDAWMRISASGDDPHEMTRQVAEGIRWETTPLALPVQAMELPDGAVLGGADLRWTDDELWADGEPLKNYAHAQYVLQPIKGYGGSLRPDIQVGISTESLASGRHSGTDDVTVAGRAATAVDWVRTGVGVYRVEQLPGGCAECVAETRIMSRRGNEALGGRDMMLRLAASIRLADGVEDPPDWRAR</sequence>
<protein>
    <submittedName>
        <fullName evidence="3">Uncharacterized protein</fullName>
    </submittedName>
</protein>
<dbReference type="RefSeq" id="WP_164447275.1">
    <property type="nucleotide sequence ID" value="NZ_SAIY01000003.1"/>
</dbReference>
<dbReference type="Proteomes" id="UP000478148">
    <property type="component" value="Unassembled WGS sequence"/>
</dbReference>
<comment type="caution">
    <text evidence="3">The sequence shown here is derived from an EMBL/GenBank/DDBJ whole genome shotgun (WGS) entry which is preliminary data.</text>
</comment>
<keyword evidence="2" id="KW-0472">Membrane</keyword>
<name>A0A6M1L3F0_9ACTN</name>
<evidence type="ECO:0000256" key="1">
    <source>
        <dbReference type="SAM" id="MobiDB-lite"/>
    </source>
</evidence>
<organism evidence="3 4">
    <name type="scientific">Verrucosispora sioxanthis</name>
    <dbReference type="NCBI Taxonomy" id="2499994"/>
    <lineage>
        <taxon>Bacteria</taxon>
        <taxon>Bacillati</taxon>
        <taxon>Actinomycetota</taxon>
        <taxon>Actinomycetes</taxon>
        <taxon>Micromonosporales</taxon>
        <taxon>Micromonosporaceae</taxon>
        <taxon>Micromonospora</taxon>
    </lineage>
</organism>
<proteinExistence type="predicted"/>
<reference evidence="3 4" key="1">
    <citation type="submission" date="2020-02" db="EMBL/GenBank/DDBJ databases">
        <title>Draft Genome Sequence of Verrucosispora sp. Strain CWR15, Isolated from Gulf of Mexico Sponge.</title>
        <authorList>
            <person name="Kennedy S.J."/>
            <person name="Cella E."/>
            <person name="Azarian T."/>
            <person name="Baker B.J."/>
            <person name="Shaw L.N."/>
        </authorList>
    </citation>
    <scope>NUCLEOTIDE SEQUENCE [LARGE SCALE GENOMIC DNA]</scope>
    <source>
        <strain evidence="3 4">CWR15</strain>
    </source>
</reference>
<accession>A0A6M1L3F0</accession>
<evidence type="ECO:0000313" key="3">
    <source>
        <dbReference type="EMBL" id="NGM13381.1"/>
    </source>
</evidence>
<dbReference type="EMBL" id="SAIY01000003">
    <property type="protein sequence ID" value="NGM13381.1"/>
    <property type="molecule type" value="Genomic_DNA"/>
</dbReference>